<evidence type="ECO:0000313" key="2">
    <source>
        <dbReference type="EMBL" id="CAG8643926.1"/>
    </source>
</evidence>
<feature type="region of interest" description="Disordered" evidence="1">
    <location>
        <begin position="1"/>
        <end position="41"/>
    </location>
</feature>
<feature type="compositionally biased region" description="Low complexity" evidence="1">
    <location>
        <begin position="29"/>
        <end position="40"/>
    </location>
</feature>
<feature type="non-terminal residue" evidence="2">
    <location>
        <position position="1"/>
    </location>
</feature>
<name>A0A9N9H2I0_9GLOM</name>
<evidence type="ECO:0000313" key="3">
    <source>
        <dbReference type="Proteomes" id="UP000789572"/>
    </source>
</evidence>
<keyword evidence="3" id="KW-1185">Reference proteome</keyword>
<reference evidence="2" key="1">
    <citation type="submission" date="2021-06" db="EMBL/GenBank/DDBJ databases">
        <authorList>
            <person name="Kallberg Y."/>
            <person name="Tangrot J."/>
            <person name="Rosling A."/>
        </authorList>
    </citation>
    <scope>NUCLEOTIDE SEQUENCE</scope>
    <source>
        <strain evidence="2">IA702</strain>
    </source>
</reference>
<proteinExistence type="predicted"/>
<protein>
    <submittedName>
        <fullName evidence="2">3039_t:CDS:1</fullName>
    </submittedName>
</protein>
<organism evidence="2 3">
    <name type="scientific">Paraglomus occultum</name>
    <dbReference type="NCBI Taxonomy" id="144539"/>
    <lineage>
        <taxon>Eukaryota</taxon>
        <taxon>Fungi</taxon>
        <taxon>Fungi incertae sedis</taxon>
        <taxon>Mucoromycota</taxon>
        <taxon>Glomeromycotina</taxon>
        <taxon>Glomeromycetes</taxon>
        <taxon>Paraglomerales</taxon>
        <taxon>Paraglomeraceae</taxon>
        <taxon>Paraglomus</taxon>
    </lineage>
</organism>
<gene>
    <name evidence="2" type="ORF">POCULU_LOCUS9574</name>
</gene>
<comment type="caution">
    <text evidence="2">The sequence shown here is derived from an EMBL/GenBank/DDBJ whole genome shotgun (WGS) entry which is preliminary data.</text>
</comment>
<accession>A0A9N9H2I0</accession>
<dbReference type="Proteomes" id="UP000789572">
    <property type="component" value="Unassembled WGS sequence"/>
</dbReference>
<dbReference type="AlphaFoldDB" id="A0A9N9H2I0"/>
<sequence length="153" mass="17586">SPIRAPSPISPLMLPSLSTPPMSDDESSDLSSPSTPIDLSQQPIYPSPYYLLRHQQLLLLGMRRAAVGLKFLLYAKRLNELEKKHPNIDYDSDLYLGMREDELESYDNSKDIDACSSQSERENKAYNRIRKKSLVLHSYDLLRFDNNKRTIVK</sequence>
<feature type="compositionally biased region" description="Low complexity" evidence="1">
    <location>
        <begin position="1"/>
        <end position="22"/>
    </location>
</feature>
<dbReference type="EMBL" id="CAJVPJ010003712">
    <property type="protein sequence ID" value="CAG8643926.1"/>
    <property type="molecule type" value="Genomic_DNA"/>
</dbReference>
<evidence type="ECO:0000256" key="1">
    <source>
        <dbReference type="SAM" id="MobiDB-lite"/>
    </source>
</evidence>